<gene>
    <name evidence="1" type="ORF">AWR27_10050</name>
</gene>
<keyword evidence="2" id="KW-1185">Reference proteome</keyword>
<sequence length="201" mass="23448">MQETYHDYVISNGQFVGKFEEMYQKFDQPWMQDRQPNPYSRQAGIFHLQKYGIRSVLECGSGLGYYAEAIYQQTGIIPEGIEISPTAVEKAKTLFPHLRFNVDTVQNLANYKHLDAILFAEITWYILPDLNDLFARMKEHFAGKYFIHNLVFYKGSQKYGTDYFTNLQEFITYVPFTLLGYCEATTEQDSTIETSTIFKIE</sequence>
<dbReference type="STRING" id="1178516.AWR27_10050"/>
<dbReference type="EMBL" id="CP014263">
    <property type="protein sequence ID" value="AQG79640.1"/>
    <property type="molecule type" value="Genomic_DNA"/>
</dbReference>
<dbReference type="AlphaFoldDB" id="A0A1P9WWD3"/>
<dbReference type="SUPFAM" id="SSF53335">
    <property type="entry name" value="S-adenosyl-L-methionine-dependent methyltransferases"/>
    <property type="match status" value="1"/>
</dbReference>
<evidence type="ECO:0000313" key="2">
    <source>
        <dbReference type="Proteomes" id="UP000187941"/>
    </source>
</evidence>
<name>A0A1P9WWD3_9BACT</name>
<proteinExistence type="predicted"/>
<accession>A0A1P9WWD3</accession>
<dbReference type="RefSeq" id="WP_077131074.1">
    <property type="nucleotide sequence ID" value="NZ_CP014263.1"/>
</dbReference>
<dbReference type="InterPro" id="IPR029063">
    <property type="entry name" value="SAM-dependent_MTases_sf"/>
</dbReference>
<evidence type="ECO:0000313" key="1">
    <source>
        <dbReference type="EMBL" id="AQG79640.1"/>
    </source>
</evidence>
<reference evidence="1 2" key="1">
    <citation type="submission" date="2016-01" db="EMBL/GenBank/DDBJ databases">
        <authorList>
            <person name="Oliw E.H."/>
        </authorList>
    </citation>
    <scope>NUCLEOTIDE SEQUENCE [LARGE SCALE GENOMIC DNA]</scope>
    <source>
        <strain evidence="1 2">DY10</strain>
    </source>
</reference>
<dbReference type="CDD" id="cd02440">
    <property type="entry name" value="AdoMet_MTases"/>
    <property type="match status" value="1"/>
</dbReference>
<organism evidence="1 2">
    <name type="scientific">Spirosoma montaniterrae</name>
    <dbReference type="NCBI Taxonomy" id="1178516"/>
    <lineage>
        <taxon>Bacteria</taxon>
        <taxon>Pseudomonadati</taxon>
        <taxon>Bacteroidota</taxon>
        <taxon>Cytophagia</taxon>
        <taxon>Cytophagales</taxon>
        <taxon>Cytophagaceae</taxon>
        <taxon>Spirosoma</taxon>
    </lineage>
</organism>
<protein>
    <recommendedName>
        <fullName evidence="3">Nodulation protein S NodS</fullName>
    </recommendedName>
</protein>
<dbReference type="KEGG" id="smon:AWR27_10050"/>
<dbReference type="Proteomes" id="UP000187941">
    <property type="component" value="Chromosome"/>
</dbReference>
<evidence type="ECO:0008006" key="3">
    <source>
        <dbReference type="Google" id="ProtNLM"/>
    </source>
</evidence>
<dbReference type="Gene3D" id="3.40.50.150">
    <property type="entry name" value="Vaccinia Virus protein VP39"/>
    <property type="match status" value="1"/>
</dbReference>